<keyword evidence="2 4" id="KW-0807">Transducer</keyword>
<dbReference type="Gene3D" id="6.10.250.3200">
    <property type="match status" value="1"/>
</dbReference>
<dbReference type="Pfam" id="PF13682">
    <property type="entry name" value="CZB"/>
    <property type="match status" value="1"/>
</dbReference>
<comment type="similarity">
    <text evidence="3">Belongs to the methyl-accepting chemotaxis (MCP) protein family.</text>
</comment>
<sequence>MWFYDIFFGVRMFVLQSKYSVMFQENGDLKDQVNDLKLQNRNLELKNQGLSEQLDKALNNPDIEFKHMLLKCTIECINHVEGVRETVLSSYQAIELENQSSDNIKELLDVSSHSLKHIVSEMQDLTHKMMGMTDNISGLSKMAASISAFVSTISKISDQTNLLALNAAIEAARAGDAGRGFSVVADEVRALANNTNSSASEVAELVNGIIESTSETVGSVNDIQNSNSQLSGGVEKLNDDYTSIVTHCTSMNQTINHASLRTFIQTVKLDHIVWKGEIYAVASGVSNKSIDDFTDHTMCRLGKWYQSVGAEIYGNTSPFRKLDEPHREVHKNGVEALSLIFNGEKKRAIEHLLAMEEASKMVMNYLDDLSSTWSHST</sequence>
<dbReference type="InterPro" id="IPR025991">
    <property type="entry name" value="Chemoreceptor_zinc-bind_dom"/>
</dbReference>
<comment type="subcellular location">
    <subcellularLocation>
        <location evidence="1">Membrane</location>
    </subcellularLocation>
</comment>
<dbReference type="InterPro" id="IPR004090">
    <property type="entry name" value="Chemotax_Me-accpt_rcpt"/>
</dbReference>
<dbReference type="PANTHER" id="PTHR32089">
    <property type="entry name" value="METHYL-ACCEPTING CHEMOTAXIS PROTEIN MCPB"/>
    <property type="match status" value="1"/>
</dbReference>
<dbReference type="PANTHER" id="PTHR32089:SF112">
    <property type="entry name" value="LYSOZYME-LIKE PROTEIN-RELATED"/>
    <property type="match status" value="1"/>
</dbReference>
<name>A0A1K9ZEE7_9GAMM</name>
<keyword evidence="5" id="KW-0175">Coiled coil</keyword>
<evidence type="ECO:0000256" key="5">
    <source>
        <dbReference type="SAM" id="Coils"/>
    </source>
</evidence>
<dbReference type="GO" id="GO:0007165">
    <property type="term" value="P:signal transduction"/>
    <property type="evidence" value="ECO:0007669"/>
    <property type="project" value="UniProtKB-KW"/>
</dbReference>
<evidence type="ECO:0000256" key="2">
    <source>
        <dbReference type="ARBA" id="ARBA00023224"/>
    </source>
</evidence>
<organism evidence="7 8">
    <name type="scientific">Moritella viscosa</name>
    <dbReference type="NCBI Taxonomy" id="80854"/>
    <lineage>
        <taxon>Bacteria</taxon>
        <taxon>Pseudomonadati</taxon>
        <taxon>Pseudomonadota</taxon>
        <taxon>Gammaproteobacteria</taxon>
        <taxon>Alteromonadales</taxon>
        <taxon>Moritellaceae</taxon>
        <taxon>Moritella</taxon>
    </lineage>
</organism>
<feature type="domain" description="Methyl-accepting transducer" evidence="6">
    <location>
        <begin position="80"/>
        <end position="286"/>
    </location>
</feature>
<evidence type="ECO:0000313" key="8">
    <source>
        <dbReference type="Proteomes" id="UP000183794"/>
    </source>
</evidence>
<accession>A0A1K9ZEE7</accession>
<dbReference type="PRINTS" id="PR00260">
    <property type="entry name" value="CHEMTRNSDUCR"/>
</dbReference>
<feature type="coiled-coil region" evidence="5">
    <location>
        <begin position="26"/>
        <end position="60"/>
    </location>
</feature>
<dbReference type="Pfam" id="PF00015">
    <property type="entry name" value="MCPsignal"/>
    <property type="match status" value="1"/>
</dbReference>
<dbReference type="GO" id="GO:0016020">
    <property type="term" value="C:membrane"/>
    <property type="evidence" value="ECO:0007669"/>
    <property type="project" value="UniProtKB-SubCell"/>
</dbReference>
<dbReference type="SMART" id="SM00283">
    <property type="entry name" value="MA"/>
    <property type="match status" value="1"/>
</dbReference>
<protein>
    <submittedName>
        <fullName evidence="7">Methyl-accepting chemotaxis protein</fullName>
    </submittedName>
</protein>
<dbReference type="GO" id="GO:0006935">
    <property type="term" value="P:chemotaxis"/>
    <property type="evidence" value="ECO:0007669"/>
    <property type="project" value="InterPro"/>
</dbReference>
<evidence type="ECO:0000256" key="1">
    <source>
        <dbReference type="ARBA" id="ARBA00004370"/>
    </source>
</evidence>
<evidence type="ECO:0000313" key="7">
    <source>
        <dbReference type="EMBL" id="SGZ00466.1"/>
    </source>
</evidence>
<evidence type="ECO:0000259" key="6">
    <source>
        <dbReference type="PROSITE" id="PS50111"/>
    </source>
</evidence>
<proteinExistence type="inferred from homology"/>
<dbReference type="Proteomes" id="UP000183794">
    <property type="component" value="Unassembled WGS sequence"/>
</dbReference>
<evidence type="ECO:0000256" key="4">
    <source>
        <dbReference type="PROSITE-ProRule" id="PRU00284"/>
    </source>
</evidence>
<reference evidence="7 8" key="1">
    <citation type="submission" date="2016-11" db="EMBL/GenBank/DDBJ databases">
        <authorList>
            <person name="Jaros S."/>
            <person name="Januszkiewicz K."/>
            <person name="Wedrychowicz H."/>
        </authorList>
    </citation>
    <scope>NUCLEOTIDE SEQUENCE [LARGE SCALE GENOMIC DNA]</scope>
    <source>
        <strain evidence="7">NVI 5450</strain>
    </source>
</reference>
<dbReference type="EMBL" id="FPLD01000061">
    <property type="protein sequence ID" value="SGZ00466.1"/>
    <property type="molecule type" value="Genomic_DNA"/>
</dbReference>
<dbReference type="InterPro" id="IPR004089">
    <property type="entry name" value="MCPsignal_dom"/>
</dbReference>
<dbReference type="PROSITE" id="PS50111">
    <property type="entry name" value="CHEMOTAXIS_TRANSDUC_2"/>
    <property type="match status" value="1"/>
</dbReference>
<evidence type="ECO:0000256" key="3">
    <source>
        <dbReference type="ARBA" id="ARBA00029447"/>
    </source>
</evidence>
<dbReference type="GO" id="GO:0004888">
    <property type="term" value="F:transmembrane signaling receptor activity"/>
    <property type="evidence" value="ECO:0007669"/>
    <property type="project" value="InterPro"/>
</dbReference>
<dbReference type="SUPFAM" id="SSF58104">
    <property type="entry name" value="Methyl-accepting chemotaxis protein (MCP) signaling domain"/>
    <property type="match status" value="1"/>
</dbReference>
<dbReference type="Gene3D" id="1.20.120.30">
    <property type="entry name" value="Aspartate receptor, ligand-binding domain"/>
    <property type="match status" value="1"/>
</dbReference>
<dbReference type="AlphaFoldDB" id="A0A1K9ZEE7"/>
<gene>
    <name evidence="7" type="ORF">NVI5450_2318</name>
</gene>